<feature type="region of interest" description="Disordered" evidence="8">
    <location>
        <begin position="416"/>
        <end position="540"/>
    </location>
</feature>
<dbReference type="GO" id="GO:0005694">
    <property type="term" value="C:chromosome"/>
    <property type="evidence" value="ECO:0007669"/>
    <property type="project" value="UniProtKB-SubCell"/>
</dbReference>
<evidence type="ECO:0000313" key="11">
    <source>
        <dbReference type="Proteomes" id="UP000247409"/>
    </source>
</evidence>
<dbReference type="OrthoDB" id="342264at2759"/>
<evidence type="ECO:0000256" key="7">
    <source>
        <dbReference type="ARBA" id="ARBA00044757"/>
    </source>
</evidence>
<dbReference type="PROSITE" id="PS50006">
    <property type="entry name" value="FHA_DOMAIN"/>
    <property type="match status" value="1"/>
</dbReference>
<dbReference type="CDD" id="cd22667">
    <property type="entry name" value="FHA_NBN"/>
    <property type="match status" value="1"/>
</dbReference>
<feature type="compositionally biased region" description="Polar residues" evidence="8">
    <location>
        <begin position="360"/>
        <end position="380"/>
    </location>
</feature>
<dbReference type="STRING" id="448386.A0A2V3IZ00"/>
<dbReference type="GO" id="GO:0007095">
    <property type="term" value="P:mitotic G2 DNA damage checkpoint signaling"/>
    <property type="evidence" value="ECO:0007669"/>
    <property type="project" value="InterPro"/>
</dbReference>
<gene>
    <name evidence="10" type="ORF">BWQ96_02908</name>
</gene>
<proteinExistence type="inferred from homology"/>
<feature type="compositionally biased region" description="Polar residues" evidence="8">
    <location>
        <begin position="572"/>
        <end position="593"/>
    </location>
</feature>
<keyword evidence="11" id="KW-1185">Reference proteome</keyword>
<dbReference type="Pfam" id="PF00498">
    <property type="entry name" value="FHA"/>
    <property type="match status" value="1"/>
</dbReference>
<dbReference type="PANTHER" id="PTHR12162:SF0">
    <property type="entry name" value="NIBRIN"/>
    <property type="match status" value="1"/>
</dbReference>
<dbReference type="PANTHER" id="PTHR12162">
    <property type="entry name" value="NIBRIN-RELATED"/>
    <property type="match status" value="1"/>
</dbReference>
<accession>A0A2V3IZ00</accession>
<dbReference type="EMBL" id="NBIV01000026">
    <property type="protein sequence ID" value="PXF47295.1"/>
    <property type="molecule type" value="Genomic_DNA"/>
</dbReference>
<feature type="region of interest" description="Disordered" evidence="8">
    <location>
        <begin position="360"/>
        <end position="402"/>
    </location>
</feature>
<keyword evidence="5" id="KW-0234">DNA repair</keyword>
<feature type="domain" description="FHA" evidence="9">
    <location>
        <begin position="21"/>
        <end position="80"/>
    </location>
</feature>
<dbReference type="AlphaFoldDB" id="A0A2V3IZ00"/>
<comment type="caution">
    <text evidence="10">The sequence shown here is derived from an EMBL/GenBank/DDBJ whole genome shotgun (WGS) entry which is preliminary data.</text>
</comment>
<keyword evidence="3" id="KW-0158">Chromosome</keyword>
<dbReference type="GO" id="GO:0030870">
    <property type="term" value="C:Mre11 complex"/>
    <property type="evidence" value="ECO:0007669"/>
    <property type="project" value="InterPro"/>
</dbReference>
<feature type="compositionally biased region" description="Polar residues" evidence="8">
    <location>
        <begin position="481"/>
        <end position="493"/>
    </location>
</feature>
<keyword evidence="4" id="KW-0227">DNA damage</keyword>
<reference evidence="10 11" key="1">
    <citation type="journal article" date="2018" name="Mol. Biol. Evol.">
        <title>Analysis of the draft genome of the red seaweed Gracilariopsis chorda provides insights into genome size evolution in Rhodophyta.</title>
        <authorList>
            <person name="Lee J."/>
            <person name="Yang E.C."/>
            <person name="Graf L."/>
            <person name="Yang J.H."/>
            <person name="Qiu H."/>
            <person name="Zel Zion U."/>
            <person name="Chan C.X."/>
            <person name="Stephens T.G."/>
            <person name="Weber A.P.M."/>
            <person name="Boo G.H."/>
            <person name="Boo S.M."/>
            <person name="Kim K.M."/>
            <person name="Shin Y."/>
            <person name="Jung M."/>
            <person name="Lee S.J."/>
            <person name="Yim H.S."/>
            <person name="Lee J.H."/>
            <person name="Bhattacharya D."/>
            <person name="Yoon H.S."/>
        </authorList>
    </citation>
    <scope>NUCLEOTIDE SEQUENCE [LARGE SCALE GENOMIC DNA]</scope>
    <source>
        <strain evidence="10 11">SKKU-2015</strain>
        <tissue evidence="10">Whole body</tissue>
    </source>
</reference>
<dbReference type="SUPFAM" id="SSF52113">
    <property type="entry name" value="BRCT domain"/>
    <property type="match status" value="1"/>
</dbReference>
<comment type="similarity">
    <text evidence="7">Belongs to the Nibrin family.</text>
</comment>
<organism evidence="10 11">
    <name type="scientific">Gracilariopsis chorda</name>
    <dbReference type="NCBI Taxonomy" id="448386"/>
    <lineage>
        <taxon>Eukaryota</taxon>
        <taxon>Rhodophyta</taxon>
        <taxon>Florideophyceae</taxon>
        <taxon>Rhodymeniophycidae</taxon>
        <taxon>Gracilariales</taxon>
        <taxon>Gracilariaceae</taxon>
        <taxon>Gracilariopsis</taxon>
    </lineage>
</organism>
<evidence type="ECO:0000256" key="1">
    <source>
        <dbReference type="ARBA" id="ARBA00004123"/>
    </source>
</evidence>
<protein>
    <submittedName>
        <fullName evidence="10">Nijmegen breakage syndrome 1 protein</fullName>
    </submittedName>
</protein>
<evidence type="ECO:0000259" key="9">
    <source>
        <dbReference type="PROSITE" id="PS50006"/>
    </source>
</evidence>
<feature type="region of interest" description="Disordered" evidence="8">
    <location>
        <begin position="563"/>
        <end position="593"/>
    </location>
</feature>
<dbReference type="Proteomes" id="UP000247409">
    <property type="component" value="Unassembled WGS sequence"/>
</dbReference>
<comment type="subcellular location">
    <subcellularLocation>
        <location evidence="2">Chromosome</location>
    </subcellularLocation>
    <subcellularLocation>
        <location evidence="1">Nucleus</location>
    </subcellularLocation>
</comment>
<dbReference type="InterPro" id="IPR008984">
    <property type="entry name" value="SMAD_FHA_dom_sf"/>
</dbReference>
<dbReference type="InterPro" id="IPR036420">
    <property type="entry name" value="BRCT_dom_sf"/>
</dbReference>
<evidence type="ECO:0000256" key="8">
    <source>
        <dbReference type="SAM" id="MobiDB-lite"/>
    </source>
</evidence>
<evidence type="ECO:0000313" key="10">
    <source>
        <dbReference type="EMBL" id="PXF47295.1"/>
    </source>
</evidence>
<name>A0A2V3IZ00_9FLOR</name>
<sequence length="593" mass="66384">MWYIQEESRKHGPKYWLGGTQSHGRTIGRKVVDIRLRASSVSRVHAKICVHTASFYAPPGKHKQTSGVSVTDFSAYGTFLKYPQNHIASRDEPAGHHRRLNKDDPTDVYEGALLAFGAPSAWWQVCWWPILVLPSRLSPAERARLDEVSAWTSLQETEQMTDSVTHLITSTCVSTSQKFLTMLARNGHVVQLAWLEALQMVVVNACKSILSAETEDVAIAATHLPIEENYLPPFSQQDLSNYVPDVLQNVLKPTQRERRKNMFRDIVFAFVREERRAWWASIIDHLGGVTVLSRAIPERPELRGSRVLYLKDIAEGRHFERVSGFTYMEEKDVIESILRADLIPIEYALDLVRLENPKQCNPRTAQGSNQQRSGQTSGGADTTDVATPGPLDAESDDESYASGAADAYRRCGQSKATVMSAGEERAVEARSVGSRDKSRQNPSVQESEQGTQRLTKDRELHRKRLRSASDQGEHVGKTGPHATNQCDDPSNEITPHDVSLFDEISHSKREFFSVPAAPNSEHKAGASVGDEGDVRPFRKRKLPSATSVPLRRVKVVRERRVYNTGAKRRLVSQDQPQRLSETRKCVSNSDSEG</sequence>
<evidence type="ECO:0000256" key="3">
    <source>
        <dbReference type="ARBA" id="ARBA00022454"/>
    </source>
</evidence>
<evidence type="ECO:0000256" key="6">
    <source>
        <dbReference type="ARBA" id="ARBA00023242"/>
    </source>
</evidence>
<dbReference type="Gene3D" id="3.40.50.10190">
    <property type="entry name" value="BRCT domain"/>
    <property type="match status" value="1"/>
</dbReference>
<dbReference type="CDD" id="cd00027">
    <property type="entry name" value="BRCT"/>
    <property type="match status" value="1"/>
</dbReference>
<feature type="compositionally biased region" description="Basic and acidic residues" evidence="8">
    <location>
        <begin position="422"/>
        <end position="439"/>
    </location>
</feature>
<dbReference type="GO" id="GO:0003684">
    <property type="term" value="F:damaged DNA binding"/>
    <property type="evidence" value="ECO:0007669"/>
    <property type="project" value="TreeGrafter"/>
</dbReference>
<evidence type="ECO:0000256" key="4">
    <source>
        <dbReference type="ARBA" id="ARBA00022763"/>
    </source>
</evidence>
<dbReference type="InterPro" id="IPR000253">
    <property type="entry name" value="FHA_dom"/>
</dbReference>
<dbReference type="Gene3D" id="2.60.200.20">
    <property type="match status" value="1"/>
</dbReference>
<keyword evidence="6" id="KW-0539">Nucleus</keyword>
<evidence type="ECO:0000256" key="5">
    <source>
        <dbReference type="ARBA" id="ARBA00023204"/>
    </source>
</evidence>
<dbReference type="GO" id="GO:0000724">
    <property type="term" value="P:double-strand break repair via homologous recombination"/>
    <property type="evidence" value="ECO:0007669"/>
    <property type="project" value="TreeGrafter"/>
</dbReference>
<dbReference type="SUPFAM" id="SSF49879">
    <property type="entry name" value="SMAD/FHA domain"/>
    <property type="match status" value="1"/>
</dbReference>
<evidence type="ECO:0000256" key="2">
    <source>
        <dbReference type="ARBA" id="ARBA00004286"/>
    </source>
</evidence>
<dbReference type="InterPro" id="IPR040227">
    <property type="entry name" value="Nibrin-rel"/>
</dbReference>
<feature type="compositionally biased region" description="Polar residues" evidence="8">
    <location>
        <begin position="440"/>
        <end position="453"/>
    </location>
</feature>